<dbReference type="PATRIC" id="fig|1227495.3.peg.716"/>
<feature type="compositionally biased region" description="Low complexity" evidence="1">
    <location>
        <begin position="59"/>
        <end position="70"/>
    </location>
</feature>
<comment type="caution">
    <text evidence="2">The sequence shown here is derived from an EMBL/GenBank/DDBJ whole genome shotgun (WGS) entry which is preliminary data.</text>
</comment>
<feature type="compositionally biased region" description="Low complexity" evidence="1">
    <location>
        <begin position="38"/>
        <end position="49"/>
    </location>
</feature>
<dbReference type="EMBL" id="AOII01000026">
    <property type="protein sequence ID" value="ELY81599.1"/>
    <property type="molecule type" value="Genomic_DNA"/>
</dbReference>
<organism evidence="2 3">
    <name type="scientific">Natrinema pallidum DSM 3751</name>
    <dbReference type="NCBI Taxonomy" id="1227495"/>
    <lineage>
        <taxon>Archaea</taxon>
        <taxon>Methanobacteriati</taxon>
        <taxon>Methanobacteriota</taxon>
        <taxon>Stenosarchaea group</taxon>
        <taxon>Halobacteria</taxon>
        <taxon>Halobacteriales</taxon>
        <taxon>Natrialbaceae</taxon>
        <taxon>Natrinema</taxon>
    </lineage>
</organism>
<evidence type="ECO:0000256" key="1">
    <source>
        <dbReference type="SAM" id="MobiDB-lite"/>
    </source>
</evidence>
<evidence type="ECO:0000313" key="2">
    <source>
        <dbReference type="EMBL" id="ELY81599.1"/>
    </source>
</evidence>
<name>L9Z5F3_9EURY</name>
<dbReference type="Proteomes" id="UP000011618">
    <property type="component" value="Unassembled WGS sequence"/>
</dbReference>
<feature type="region of interest" description="Disordered" evidence="1">
    <location>
        <begin position="33"/>
        <end position="82"/>
    </location>
</feature>
<gene>
    <name evidence="2" type="ORF">C487_03593</name>
</gene>
<dbReference type="AlphaFoldDB" id="L9Z5F3"/>
<protein>
    <submittedName>
        <fullName evidence="2">Uncharacterized protein</fullName>
    </submittedName>
</protein>
<sequence>MPDWLPERFEDTHRTTVIADDHVPSYRAFLFTESDAMSPSSRTDRSSSGPFGGRPNPPGNSLLPSPSSGHGRAESRTALTVRSADWRLPIGPGFFVGGCGMAQPER</sequence>
<evidence type="ECO:0000313" key="3">
    <source>
        <dbReference type="Proteomes" id="UP000011618"/>
    </source>
</evidence>
<accession>L9Z5F3</accession>
<reference evidence="2 3" key="1">
    <citation type="journal article" date="2014" name="PLoS Genet.">
        <title>Phylogenetically driven sequencing of extremely halophilic archaea reveals strategies for static and dynamic osmo-response.</title>
        <authorList>
            <person name="Becker E.A."/>
            <person name="Seitzer P.M."/>
            <person name="Tritt A."/>
            <person name="Larsen D."/>
            <person name="Krusor M."/>
            <person name="Yao A.I."/>
            <person name="Wu D."/>
            <person name="Madern D."/>
            <person name="Eisen J.A."/>
            <person name="Darling A.E."/>
            <person name="Facciotti M.T."/>
        </authorList>
    </citation>
    <scope>NUCLEOTIDE SEQUENCE [LARGE SCALE GENOMIC DNA]</scope>
    <source>
        <strain evidence="2 3">DSM 3751</strain>
    </source>
</reference>
<proteinExistence type="predicted"/>